<proteinExistence type="predicted"/>
<evidence type="ECO:0000313" key="2">
    <source>
        <dbReference type="EMBL" id="KAJ4957165.1"/>
    </source>
</evidence>
<dbReference type="AlphaFoldDB" id="A0A9Q0H0V6"/>
<feature type="region of interest" description="Disordered" evidence="1">
    <location>
        <begin position="50"/>
        <end position="74"/>
    </location>
</feature>
<organism evidence="2 3">
    <name type="scientific">Protea cynaroides</name>
    <dbReference type="NCBI Taxonomy" id="273540"/>
    <lineage>
        <taxon>Eukaryota</taxon>
        <taxon>Viridiplantae</taxon>
        <taxon>Streptophyta</taxon>
        <taxon>Embryophyta</taxon>
        <taxon>Tracheophyta</taxon>
        <taxon>Spermatophyta</taxon>
        <taxon>Magnoliopsida</taxon>
        <taxon>Proteales</taxon>
        <taxon>Proteaceae</taxon>
        <taxon>Protea</taxon>
    </lineage>
</organism>
<sequence length="190" mass="21264">MIWVVVMMRETKRVLKNLGKLKGIEPKSMDSGEFSSYSGEDGSFRVKVENAEGDSGSISGDYKPEFEPEGPNGSDSGAILEIAADMGEVTKGIGPVSDKEVKAGEEEMREIVWWKLPHELLKFCVFRISLVWSVTLYRAQIVSNHWKLQSSIQQLEFSGYLTIHRSLETIFTRAYIAAAMMGVVILGRRL</sequence>
<keyword evidence="3" id="KW-1185">Reference proteome</keyword>
<dbReference type="Proteomes" id="UP001141806">
    <property type="component" value="Unassembled WGS sequence"/>
</dbReference>
<name>A0A9Q0H0V6_9MAGN</name>
<comment type="caution">
    <text evidence="2">The sequence shown here is derived from an EMBL/GenBank/DDBJ whole genome shotgun (WGS) entry which is preliminary data.</text>
</comment>
<dbReference type="EMBL" id="JAMYWD010000011">
    <property type="protein sequence ID" value="KAJ4957165.1"/>
    <property type="molecule type" value="Genomic_DNA"/>
</dbReference>
<protein>
    <submittedName>
        <fullName evidence="2">Uncharacterized protein</fullName>
    </submittedName>
</protein>
<reference evidence="2" key="1">
    <citation type="journal article" date="2023" name="Plant J.">
        <title>The genome of the king protea, Protea cynaroides.</title>
        <authorList>
            <person name="Chang J."/>
            <person name="Duong T.A."/>
            <person name="Schoeman C."/>
            <person name="Ma X."/>
            <person name="Roodt D."/>
            <person name="Barker N."/>
            <person name="Li Z."/>
            <person name="Van de Peer Y."/>
            <person name="Mizrachi E."/>
        </authorList>
    </citation>
    <scope>NUCLEOTIDE SEQUENCE</scope>
    <source>
        <tissue evidence="2">Young leaves</tissue>
    </source>
</reference>
<accession>A0A9Q0H0V6</accession>
<gene>
    <name evidence="2" type="ORF">NE237_013948</name>
</gene>
<evidence type="ECO:0000256" key="1">
    <source>
        <dbReference type="SAM" id="MobiDB-lite"/>
    </source>
</evidence>
<evidence type="ECO:0000313" key="3">
    <source>
        <dbReference type="Proteomes" id="UP001141806"/>
    </source>
</evidence>